<dbReference type="OrthoDB" id="9798439at2"/>
<comment type="caution">
    <text evidence="1">The sequence shown here is derived from an EMBL/GenBank/DDBJ whole genome shotgun (WGS) entry which is preliminary data.</text>
</comment>
<dbReference type="Proteomes" id="UP000326509">
    <property type="component" value="Unassembled WGS sequence"/>
</dbReference>
<dbReference type="RefSeq" id="WP_151672617.1">
    <property type="nucleotide sequence ID" value="NZ_BKCG01000001.1"/>
</dbReference>
<sequence length="101" mass="11731">MVSKHYFAVIFTSTLIDNPIGYHEMALKMEELARQQHGFIDISSARNETGITVSYWETEQAILNWKANIDHQLAQKLGKSTWYASYKVEIARVERSYVFSK</sequence>
<dbReference type="AlphaFoldDB" id="A0A5J4IUW1"/>
<proteinExistence type="predicted"/>
<dbReference type="InterPro" id="IPR011008">
    <property type="entry name" value="Dimeric_a/b-barrel"/>
</dbReference>
<protein>
    <submittedName>
        <fullName evidence="1">Polysaccharide biosynthesis protein</fullName>
    </submittedName>
</protein>
<evidence type="ECO:0000313" key="1">
    <source>
        <dbReference type="EMBL" id="GER58546.1"/>
    </source>
</evidence>
<dbReference type="EMBL" id="BKCG01000001">
    <property type="protein sequence ID" value="GER58546.1"/>
    <property type="molecule type" value="Genomic_DNA"/>
</dbReference>
<reference evidence="1 2" key="1">
    <citation type="submission" date="2019-08" db="EMBL/GenBank/DDBJ databases">
        <title>Draft genome sequence of Ulvibacter marinus type strain NBRC 109484.</title>
        <authorList>
            <person name="Kawano K."/>
            <person name="Ushijima N."/>
            <person name="Kihara M."/>
            <person name="Itoh H."/>
        </authorList>
    </citation>
    <scope>NUCLEOTIDE SEQUENCE [LARGE SCALE GENOMIC DNA]</scope>
    <source>
        <strain evidence="1 2">NBRC 109484</strain>
    </source>
</reference>
<dbReference type="PANTHER" id="PTHR37811">
    <property type="entry name" value="BLL5343 PROTEIN"/>
    <property type="match status" value="1"/>
</dbReference>
<gene>
    <name evidence="1" type="ORF">ULMA_06540</name>
</gene>
<evidence type="ECO:0000313" key="2">
    <source>
        <dbReference type="Proteomes" id="UP000326509"/>
    </source>
</evidence>
<keyword evidence="2" id="KW-1185">Reference proteome</keyword>
<organism evidence="1 2">
    <name type="scientific">Patiriisocius marinus</name>
    <dbReference type="NCBI Taxonomy" id="1397112"/>
    <lineage>
        <taxon>Bacteria</taxon>
        <taxon>Pseudomonadati</taxon>
        <taxon>Bacteroidota</taxon>
        <taxon>Flavobacteriia</taxon>
        <taxon>Flavobacteriales</taxon>
        <taxon>Flavobacteriaceae</taxon>
        <taxon>Patiriisocius</taxon>
    </lineage>
</organism>
<accession>A0A5J4IUW1</accession>
<dbReference type="SUPFAM" id="SSF54909">
    <property type="entry name" value="Dimeric alpha+beta barrel"/>
    <property type="match status" value="1"/>
</dbReference>
<dbReference type="Gene3D" id="3.30.70.100">
    <property type="match status" value="1"/>
</dbReference>
<dbReference type="InterPro" id="IPR052936">
    <property type="entry name" value="Jasmonate_Hydroxylase-like"/>
</dbReference>
<dbReference type="PANTHER" id="PTHR37811:SF2">
    <property type="entry name" value="ABM DOMAIN-CONTAINING PROTEIN"/>
    <property type="match status" value="1"/>
</dbReference>
<name>A0A5J4IUW1_9FLAO</name>